<dbReference type="PANTHER" id="PTHR12595">
    <property type="entry name" value="POS9-ACTIVATING FACTOR FAP7-RELATED"/>
    <property type="match status" value="1"/>
</dbReference>
<keyword evidence="2" id="KW-0698">rRNA processing</keyword>
<keyword evidence="6" id="KW-0067">ATP-binding</keyword>
<evidence type="ECO:0000256" key="5">
    <source>
        <dbReference type="ARBA" id="ARBA00022777"/>
    </source>
</evidence>
<keyword evidence="1" id="KW-0690">Ribosome biogenesis</keyword>
<dbReference type="EMBL" id="DSDY01000166">
    <property type="protein sequence ID" value="HDS11042.1"/>
    <property type="molecule type" value="Genomic_DNA"/>
</dbReference>
<keyword evidence="3" id="KW-0808">Transferase</keyword>
<dbReference type="Pfam" id="PF13238">
    <property type="entry name" value="AAA_18"/>
    <property type="match status" value="1"/>
</dbReference>
<organism evidence="7">
    <name type="scientific">Fervidicoccus fontis</name>
    <dbReference type="NCBI Taxonomy" id="683846"/>
    <lineage>
        <taxon>Archaea</taxon>
        <taxon>Thermoproteota</taxon>
        <taxon>Thermoprotei</taxon>
        <taxon>Fervidicoccales</taxon>
        <taxon>Fervidicoccaceae</taxon>
        <taxon>Fervidicoccus</taxon>
    </lineage>
</organism>
<evidence type="ECO:0000313" key="7">
    <source>
        <dbReference type="EMBL" id="HDS11042.1"/>
    </source>
</evidence>
<evidence type="ECO:0000256" key="3">
    <source>
        <dbReference type="ARBA" id="ARBA00022679"/>
    </source>
</evidence>
<evidence type="ECO:0000256" key="4">
    <source>
        <dbReference type="ARBA" id="ARBA00022741"/>
    </source>
</evidence>
<protein>
    <recommendedName>
        <fullName evidence="8">Adenylate kinase</fullName>
    </recommendedName>
</protein>
<accession>A0A7C1E359</accession>
<dbReference type="InterPro" id="IPR027417">
    <property type="entry name" value="P-loop_NTPase"/>
</dbReference>
<name>A0A7C1E359_9CREN</name>
<reference evidence="7" key="1">
    <citation type="journal article" date="2020" name="mSystems">
        <title>Genome- and Community-Level Interaction Insights into Carbon Utilization and Element Cycling Functions of Hydrothermarchaeota in Hydrothermal Sediment.</title>
        <authorList>
            <person name="Zhou Z."/>
            <person name="Liu Y."/>
            <person name="Xu W."/>
            <person name="Pan J."/>
            <person name="Luo Z.H."/>
            <person name="Li M."/>
        </authorList>
    </citation>
    <scope>NUCLEOTIDE SEQUENCE [LARGE SCALE GENOMIC DNA]</scope>
    <source>
        <strain evidence="7">SpSt-123</strain>
    </source>
</reference>
<dbReference type="InterPro" id="IPR020618">
    <property type="entry name" value="Adenyl_kinase_AK6"/>
</dbReference>
<dbReference type="AlphaFoldDB" id="A0A7C1E359"/>
<dbReference type="GO" id="GO:0006364">
    <property type="term" value="P:rRNA processing"/>
    <property type="evidence" value="ECO:0007669"/>
    <property type="project" value="UniProtKB-KW"/>
</dbReference>
<keyword evidence="4" id="KW-0547">Nucleotide-binding</keyword>
<evidence type="ECO:0008006" key="8">
    <source>
        <dbReference type="Google" id="ProtNLM"/>
    </source>
</evidence>
<dbReference type="Gene3D" id="3.40.50.300">
    <property type="entry name" value="P-loop containing nucleotide triphosphate hydrolases"/>
    <property type="match status" value="1"/>
</dbReference>
<gene>
    <name evidence="7" type="ORF">ENO04_05470</name>
</gene>
<evidence type="ECO:0000256" key="1">
    <source>
        <dbReference type="ARBA" id="ARBA00022517"/>
    </source>
</evidence>
<dbReference type="SUPFAM" id="SSF52540">
    <property type="entry name" value="P-loop containing nucleoside triphosphate hydrolases"/>
    <property type="match status" value="1"/>
</dbReference>
<evidence type="ECO:0000256" key="6">
    <source>
        <dbReference type="ARBA" id="ARBA00022840"/>
    </source>
</evidence>
<sequence length="165" mass="18429">MIIIVSGTPGTGKSEITNGLCSLLNAYCLSASRVAIESDLVIARDFVRDTYIVDEQALESRIDELVRGKELVIIESLDPCLLKDKSSLIVVTRCSSPEILEDRMRKRGWRKEKIEENIEAEVLGVIEEQALSCKEKDRVIVVDTCAESIENIIKRISSFVSQSIQ</sequence>
<dbReference type="GO" id="GO:0004017">
    <property type="term" value="F:AMP kinase activity"/>
    <property type="evidence" value="ECO:0007669"/>
    <property type="project" value="InterPro"/>
</dbReference>
<keyword evidence="5" id="KW-0418">Kinase</keyword>
<dbReference type="PANTHER" id="PTHR12595:SF0">
    <property type="entry name" value="ADENYLATE KINASE ISOENZYME 6"/>
    <property type="match status" value="1"/>
</dbReference>
<evidence type="ECO:0000256" key="2">
    <source>
        <dbReference type="ARBA" id="ARBA00022552"/>
    </source>
</evidence>
<comment type="caution">
    <text evidence="7">The sequence shown here is derived from an EMBL/GenBank/DDBJ whole genome shotgun (WGS) entry which is preliminary data.</text>
</comment>
<dbReference type="GO" id="GO:0005524">
    <property type="term" value="F:ATP binding"/>
    <property type="evidence" value="ECO:0007669"/>
    <property type="project" value="UniProtKB-KW"/>
</dbReference>
<proteinExistence type="predicted"/>
<dbReference type="GO" id="GO:0016887">
    <property type="term" value="F:ATP hydrolysis activity"/>
    <property type="evidence" value="ECO:0007669"/>
    <property type="project" value="InterPro"/>
</dbReference>